<keyword evidence="1" id="KW-0812">Transmembrane</keyword>
<sequence length="323" mass="35049">MTTLTDRYVWAAARSLPEAQRAEFARELRERIGDVTDANVERGAAPADAEHAALVELGDPLALAASYVDRPLQLIGPKYYLMWWRLLKLLLAIVVPIAAAGVLLGQVVAGAEVGDMVAATVSTAIQVFVNLCFWVTLVFAVLERSPGASMPASTWTPDQLPQPRDDARAGRLGDLIASLVFLALFAVLIVWQQFGVVWIGGERQPIPVLDPALWSFWIPWFLVLLVLEAVFAIVIYLRGWTWTMAGLNVLLNAAFAIPAVWLFVSGQLFAPEFVEAIGWPWGEGSDVTAAVLLIVVIGVSVWDVVDGFIKAARNRGGSALGGY</sequence>
<protein>
    <submittedName>
        <fullName evidence="2">Uncharacterized protein</fullName>
    </submittedName>
</protein>
<dbReference type="EMBL" id="VSSB01000001">
    <property type="protein sequence ID" value="TYL52596.1"/>
    <property type="molecule type" value="Genomic_DNA"/>
</dbReference>
<reference evidence="2 3" key="1">
    <citation type="submission" date="2019-08" db="EMBL/GenBank/DDBJ databases">
        <authorList>
            <person name="Hu J."/>
        </authorList>
    </citation>
    <scope>NUCLEOTIDE SEQUENCE [LARGE SCALE GENOMIC DNA]</scope>
    <source>
        <strain evidence="2 3">NEAU-184</strain>
    </source>
</reference>
<feature type="transmembrane region" description="Helical" evidence="1">
    <location>
        <begin position="289"/>
        <end position="309"/>
    </location>
</feature>
<dbReference type="NCBIfam" id="NF038403">
    <property type="entry name" value="perm_prefix_1"/>
    <property type="match status" value="1"/>
</dbReference>
<gene>
    <name evidence="2" type="ORF">FYC51_02235</name>
</gene>
<evidence type="ECO:0000313" key="2">
    <source>
        <dbReference type="EMBL" id="TYL52596.1"/>
    </source>
</evidence>
<evidence type="ECO:0000256" key="1">
    <source>
        <dbReference type="SAM" id="Phobius"/>
    </source>
</evidence>
<feature type="transmembrane region" description="Helical" evidence="1">
    <location>
        <begin position="89"/>
        <end position="111"/>
    </location>
</feature>
<feature type="transmembrane region" description="Helical" evidence="1">
    <location>
        <begin position="117"/>
        <end position="142"/>
    </location>
</feature>
<feature type="transmembrane region" description="Helical" evidence="1">
    <location>
        <begin position="172"/>
        <end position="194"/>
    </location>
</feature>
<name>A0A5S4V0U7_9MICO</name>
<keyword evidence="1" id="KW-1133">Transmembrane helix</keyword>
<feature type="transmembrane region" description="Helical" evidence="1">
    <location>
        <begin position="214"/>
        <end position="237"/>
    </location>
</feature>
<evidence type="ECO:0000313" key="3">
    <source>
        <dbReference type="Proteomes" id="UP000325243"/>
    </source>
</evidence>
<dbReference type="Proteomes" id="UP000325243">
    <property type="component" value="Unassembled WGS sequence"/>
</dbReference>
<comment type="caution">
    <text evidence="2">The sequence shown here is derived from an EMBL/GenBank/DDBJ whole genome shotgun (WGS) entry which is preliminary data.</text>
</comment>
<dbReference type="InterPro" id="IPR047928">
    <property type="entry name" value="Perm_prefix_1"/>
</dbReference>
<accession>A0A5S4V0U7</accession>
<proteinExistence type="predicted"/>
<keyword evidence="3" id="KW-1185">Reference proteome</keyword>
<dbReference type="AlphaFoldDB" id="A0A5S4V0U7"/>
<feature type="transmembrane region" description="Helical" evidence="1">
    <location>
        <begin position="249"/>
        <end position="269"/>
    </location>
</feature>
<organism evidence="2 3">
    <name type="scientific">Agromyces mariniharenae</name>
    <dbReference type="NCBI Taxonomy" id="2604423"/>
    <lineage>
        <taxon>Bacteria</taxon>
        <taxon>Bacillati</taxon>
        <taxon>Actinomycetota</taxon>
        <taxon>Actinomycetes</taxon>
        <taxon>Micrococcales</taxon>
        <taxon>Microbacteriaceae</taxon>
        <taxon>Agromyces</taxon>
    </lineage>
</organism>
<keyword evidence="1" id="KW-0472">Membrane</keyword>
<dbReference type="RefSeq" id="WP_148732059.1">
    <property type="nucleotide sequence ID" value="NZ_VSSB01000001.1"/>
</dbReference>